<protein>
    <submittedName>
        <fullName evidence="9">Outer membrane efflux protein</fullName>
    </submittedName>
</protein>
<accession>A0A517NE73</accession>
<name>A0A517NE73_9BACT</name>
<dbReference type="GO" id="GO:0009279">
    <property type="term" value="C:cell outer membrane"/>
    <property type="evidence" value="ECO:0007669"/>
    <property type="project" value="UniProtKB-SubCell"/>
</dbReference>
<evidence type="ECO:0000256" key="2">
    <source>
        <dbReference type="ARBA" id="ARBA00007613"/>
    </source>
</evidence>
<keyword evidence="4" id="KW-1134">Transmembrane beta strand</keyword>
<evidence type="ECO:0000256" key="5">
    <source>
        <dbReference type="ARBA" id="ARBA00022692"/>
    </source>
</evidence>
<keyword evidence="3" id="KW-0813">Transport</keyword>
<evidence type="ECO:0000256" key="3">
    <source>
        <dbReference type="ARBA" id="ARBA00022448"/>
    </source>
</evidence>
<dbReference type="PANTHER" id="PTHR30026">
    <property type="entry name" value="OUTER MEMBRANE PROTEIN TOLC"/>
    <property type="match status" value="1"/>
</dbReference>
<dbReference type="InterPro" id="IPR018247">
    <property type="entry name" value="EF_Hand_1_Ca_BS"/>
</dbReference>
<dbReference type="KEGG" id="rlc:K227x_38240"/>
<dbReference type="Proteomes" id="UP000318538">
    <property type="component" value="Chromosome"/>
</dbReference>
<evidence type="ECO:0000256" key="1">
    <source>
        <dbReference type="ARBA" id="ARBA00004442"/>
    </source>
</evidence>
<dbReference type="InterPro" id="IPR051906">
    <property type="entry name" value="TolC-like"/>
</dbReference>
<reference evidence="9 10" key="1">
    <citation type="submission" date="2019-02" db="EMBL/GenBank/DDBJ databases">
        <title>Deep-cultivation of Planctomycetes and their phenomic and genomic characterization uncovers novel biology.</title>
        <authorList>
            <person name="Wiegand S."/>
            <person name="Jogler M."/>
            <person name="Boedeker C."/>
            <person name="Pinto D."/>
            <person name="Vollmers J."/>
            <person name="Rivas-Marin E."/>
            <person name="Kohn T."/>
            <person name="Peeters S.H."/>
            <person name="Heuer A."/>
            <person name="Rast P."/>
            <person name="Oberbeckmann S."/>
            <person name="Bunk B."/>
            <person name="Jeske O."/>
            <person name="Meyerdierks A."/>
            <person name="Storesund J.E."/>
            <person name="Kallscheuer N."/>
            <person name="Luecker S."/>
            <person name="Lage O.M."/>
            <person name="Pohl T."/>
            <person name="Merkel B.J."/>
            <person name="Hornburger P."/>
            <person name="Mueller R.-W."/>
            <person name="Bruemmer F."/>
            <person name="Labrenz M."/>
            <person name="Spormann A.M."/>
            <person name="Op den Camp H."/>
            <person name="Overmann J."/>
            <person name="Amann R."/>
            <person name="Jetten M.S.M."/>
            <person name="Mascher T."/>
            <person name="Medema M.H."/>
            <person name="Devos D.P."/>
            <person name="Kaster A.-K."/>
            <person name="Ovreas L."/>
            <person name="Rohde M."/>
            <person name="Galperin M.Y."/>
            <person name="Jogler C."/>
        </authorList>
    </citation>
    <scope>NUCLEOTIDE SEQUENCE [LARGE SCALE GENOMIC DNA]</scope>
    <source>
        <strain evidence="9 10">K22_7</strain>
    </source>
</reference>
<dbReference type="PROSITE" id="PS00018">
    <property type="entry name" value="EF_HAND_1"/>
    <property type="match status" value="1"/>
</dbReference>
<keyword evidence="10" id="KW-1185">Reference proteome</keyword>
<dbReference type="GO" id="GO:0015288">
    <property type="term" value="F:porin activity"/>
    <property type="evidence" value="ECO:0007669"/>
    <property type="project" value="TreeGrafter"/>
</dbReference>
<gene>
    <name evidence="9" type="ORF">K227x_38240</name>
</gene>
<evidence type="ECO:0000256" key="8">
    <source>
        <dbReference type="SAM" id="MobiDB-lite"/>
    </source>
</evidence>
<dbReference type="AlphaFoldDB" id="A0A517NE73"/>
<keyword evidence="6" id="KW-0472">Membrane</keyword>
<evidence type="ECO:0000256" key="7">
    <source>
        <dbReference type="ARBA" id="ARBA00023237"/>
    </source>
</evidence>
<evidence type="ECO:0000256" key="4">
    <source>
        <dbReference type="ARBA" id="ARBA00022452"/>
    </source>
</evidence>
<keyword evidence="7" id="KW-0998">Cell outer membrane</keyword>
<keyword evidence="5" id="KW-0812">Transmembrane</keyword>
<evidence type="ECO:0000313" key="9">
    <source>
        <dbReference type="EMBL" id="QDT05424.1"/>
    </source>
</evidence>
<dbReference type="EMBL" id="CP036525">
    <property type="protein sequence ID" value="QDT05424.1"/>
    <property type="molecule type" value="Genomic_DNA"/>
</dbReference>
<comment type="similarity">
    <text evidence="2">Belongs to the outer membrane factor (OMF) (TC 1.B.17) family.</text>
</comment>
<comment type="subcellular location">
    <subcellularLocation>
        <location evidence="1">Cell outer membrane</location>
    </subcellularLocation>
</comment>
<dbReference type="PANTHER" id="PTHR30026:SF23">
    <property type="entry name" value="TO APRF-PUTATIVE OUTER MEMBRANE EFFLUX PROTEIN OR SECRETED ALKALINE PHOSPHATASE-RELATED"/>
    <property type="match status" value="1"/>
</dbReference>
<dbReference type="Pfam" id="PF02321">
    <property type="entry name" value="OEP"/>
    <property type="match status" value="1"/>
</dbReference>
<organism evidence="9 10">
    <name type="scientific">Rubripirellula lacrimiformis</name>
    <dbReference type="NCBI Taxonomy" id="1930273"/>
    <lineage>
        <taxon>Bacteria</taxon>
        <taxon>Pseudomonadati</taxon>
        <taxon>Planctomycetota</taxon>
        <taxon>Planctomycetia</taxon>
        <taxon>Pirellulales</taxon>
        <taxon>Pirellulaceae</taxon>
        <taxon>Rubripirellula</taxon>
    </lineage>
</organism>
<evidence type="ECO:0000313" key="10">
    <source>
        <dbReference type="Proteomes" id="UP000318538"/>
    </source>
</evidence>
<dbReference type="GO" id="GO:1990281">
    <property type="term" value="C:efflux pump complex"/>
    <property type="evidence" value="ECO:0007669"/>
    <property type="project" value="TreeGrafter"/>
</dbReference>
<evidence type="ECO:0000256" key="6">
    <source>
        <dbReference type="ARBA" id="ARBA00023136"/>
    </source>
</evidence>
<dbReference type="InterPro" id="IPR003423">
    <property type="entry name" value="OMP_efflux"/>
</dbReference>
<dbReference type="RefSeq" id="WP_145171541.1">
    <property type="nucleotide sequence ID" value="NZ_CP036525.1"/>
</dbReference>
<proteinExistence type="inferred from homology"/>
<dbReference type="OrthoDB" id="229865at2"/>
<sequence length="666" mass="74165">MDTSSDRNVLRYCLITLVFAAPLISRAEEPCQPILPEQRCLDVRSPGQMCQVAVPLTRRPATVNDPQFDAPVRHLTLNDAINIALANSEVVRVLGGVTASTSGRTIYDTAIINTTIDQQRAAFDPNLQLNNSWNQTETPTAAFDPLDPTNAIINGTQNEGYGLDFGLSKRNLLGGTTNLGVNSNRSRITPGFLPLNPADRTATDLSYTQPILAGAGKAANQVPIVLARIETERSYFQYKAAVQQSVQGVIEAYWSLVFAKTDLWARNQQVEQATFANNRTIARVAAGDASSGDLAQTQLALENFRASLLASQANVLQRQAALLNILGLPPYEAQRTVPVTPMTEDLIAVDWASINELAQRERPDIIELKLILEADQQRFLLADNQARPQLNGVALYRWNGLEGIAPAGNRVRSGSGDFEDWSLGINFSIPLGLRAERASLRQRRLIIQRDRANLDQGLHNMQHLLALSLRNLEQFYAQYERFQAVRVAARKNLEQQLAQYDEGIVQFIVVLQAIVDWGNSVSAEAQSLSQYNTELARLELQTGTILQEHNIVFFEERFRSIGPIGRLGSEECYPRSQRPSANVDRYKGGSQPSEDFFDLEDPVNRKSASESDQSSPVEVDMDTDVEFQKIDANQDGEMTDEEIDKMLEKKNAMRTFSDFLKSRLRR</sequence>
<dbReference type="GO" id="GO:0015562">
    <property type="term" value="F:efflux transmembrane transporter activity"/>
    <property type="evidence" value="ECO:0007669"/>
    <property type="project" value="InterPro"/>
</dbReference>
<dbReference type="SUPFAM" id="SSF56954">
    <property type="entry name" value="Outer membrane efflux proteins (OEP)"/>
    <property type="match status" value="1"/>
</dbReference>
<dbReference type="Gene3D" id="1.20.1600.10">
    <property type="entry name" value="Outer membrane efflux proteins (OEP)"/>
    <property type="match status" value="1"/>
</dbReference>
<feature type="region of interest" description="Disordered" evidence="8">
    <location>
        <begin position="569"/>
        <end position="624"/>
    </location>
</feature>